<evidence type="ECO:0000256" key="1">
    <source>
        <dbReference type="ARBA" id="ARBA00022722"/>
    </source>
</evidence>
<dbReference type="InterPro" id="IPR000432">
    <property type="entry name" value="DNA_mismatch_repair_MutS_C"/>
</dbReference>
<dbReference type="GO" id="GO:0030983">
    <property type="term" value="F:mismatched DNA binding"/>
    <property type="evidence" value="ECO:0007669"/>
    <property type="project" value="InterPro"/>
</dbReference>
<evidence type="ECO:0000256" key="8">
    <source>
        <dbReference type="ARBA" id="ARBA00023125"/>
    </source>
</evidence>
<dbReference type="InterPro" id="IPR036187">
    <property type="entry name" value="DNA_mismatch_repair_MutS_sf"/>
</dbReference>
<dbReference type="PROSITE" id="PS50828">
    <property type="entry name" value="SMR"/>
    <property type="match status" value="1"/>
</dbReference>
<dbReference type="GO" id="GO:0006298">
    <property type="term" value="P:mismatch repair"/>
    <property type="evidence" value="ECO:0007669"/>
    <property type="project" value="InterPro"/>
</dbReference>
<dbReference type="PANTHER" id="PTHR48466">
    <property type="entry name" value="OS10G0509000 PROTEIN-RELATED"/>
    <property type="match status" value="1"/>
</dbReference>
<dbReference type="GO" id="GO:0140664">
    <property type="term" value="F:ATP-dependent DNA damage sensor activity"/>
    <property type="evidence" value="ECO:0007669"/>
    <property type="project" value="InterPro"/>
</dbReference>
<comment type="similarity">
    <text evidence="9">Belongs to the DNA mismatch repair MutS family. MutS2 subfamily.</text>
</comment>
<dbReference type="GO" id="GO:0072344">
    <property type="term" value="P:rescue of stalled ribosome"/>
    <property type="evidence" value="ECO:0007669"/>
    <property type="project" value="UniProtKB-UniRule"/>
</dbReference>
<protein>
    <recommendedName>
        <fullName evidence="9">Endonuclease MutS2</fullName>
        <ecNumber evidence="9">3.1.-.-</ecNumber>
    </recommendedName>
    <alternativeName>
        <fullName evidence="9">Ribosome-associated protein quality control-upstream factor</fullName>
        <shortName evidence="9">RQC-upstream factor</shortName>
        <shortName evidence="9">RqcU</shortName>
        <ecNumber evidence="9">3.6.4.-</ecNumber>
    </alternativeName>
</protein>
<keyword evidence="3 9" id="KW-0547">Nucleotide-binding</keyword>
<evidence type="ECO:0000256" key="7">
    <source>
        <dbReference type="ARBA" id="ARBA00022884"/>
    </source>
</evidence>
<feature type="binding site" evidence="9">
    <location>
        <begin position="344"/>
        <end position="351"/>
    </location>
    <ligand>
        <name>ATP</name>
        <dbReference type="ChEBI" id="CHEBI:30616"/>
    </ligand>
</feature>
<evidence type="ECO:0000313" key="13">
    <source>
        <dbReference type="Proteomes" id="UP000712007"/>
    </source>
</evidence>
<feature type="domain" description="Smr" evidence="11">
    <location>
        <begin position="720"/>
        <end position="795"/>
    </location>
</feature>
<dbReference type="InterPro" id="IPR007696">
    <property type="entry name" value="DNA_mismatch_repair_MutS_core"/>
</dbReference>
<dbReference type="NCBIfam" id="TIGR01069">
    <property type="entry name" value="mutS2"/>
    <property type="match status" value="1"/>
</dbReference>
<keyword evidence="2 9" id="KW-0699">rRNA-binding</keyword>
<dbReference type="InterPro" id="IPR002625">
    <property type="entry name" value="Smr_dom"/>
</dbReference>
<dbReference type="SUPFAM" id="SSF52540">
    <property type="entry name" value="P-loop containing nucleoside triphosphate hydrolases"/>
    <property type="match status" value="1"/>
</dbReference>
<dbReference type="GO" id="GO:0019843">
    <property type="term" value="F:rRNA binding"/>
    <property type="evidence" value="ECO:0007669"/>
    <property type="project" value="UniProtKB-UniRule"/>
</dbReference>
<evidence type="ECO:0000256" key="2">
    <source>
        <dbReference type="ARBA" id="ARBA00022730"/>
    </source>
</evidence>
<dbReference type="InterPro" id="IPR036063">
    <property type="entry name" value="Smr_dom_sf"/>
</dbReference>
<keyword evidence="1 9" id="KW-0540">Nuclease</keyword>
<dbReference type="Pfam" id="PF00488">
    <property type="entry name" value="MutS_V"/>
    <property type="match status" value="1"/>
</dbReference>
<organism evidence="12 13">
    <name type="scientific">Candidatus Aphodosoma intestinipullorum</name>
    <dbReference type="NCBI Taxonomy" id="2840674"/>
    <lineage>
        <taxon>Bacteria</taxon>
        <taxon>Pseudomonadati</taxon>
        <taxon>Bacteroidota</taxon>
        <taxon>Bacteroidia</taxon>
        <taxon>Bacteroidales</taxon>
        <taxon>Candidatus Aphodosoma</taxon>
    </lineage>
</organism>
<name>A0A940DK55_9BACT</name>
<dbReference type="SMART" id="SM00533">
    <property type="entry name" value="MUTSd"/>
    <property type="match status" value="1"/>
</dbReference>
<evidence type="ECO:0000256" key="3">
    <source>
        <dbReference type="ARBA" id="ARBA00022741"/>
    </source>
</evidence>
<dbReference type="GO" id="GO:0045910">
    <property type="term" value="P:negative regulation of DNA recombination"/>
    <property type="evidence" value="ECO:0007669"/>
    <property type="project" value="InterPro"/>
</dbReference>
<dbReference type="EC" id="3.6.4.-" evidence="9"/>
<keyword evidence="8 9" id="KW-0238">DNA-binding</keyword>
<dbReference type="GO" id="GO:0043023">
    <property type="term" value="F:ribosomal large subunit binding"/>
    <property type="evidence" value="ECO:0007669"/>
    <property type="project" value="UniProtKB-UniRule"/>
</dbReference>
<dbReference type="InterPro" id="IPR045076">
    <property type="entry name" value="MutS"/>
</dbReference>
<keyword evidence="5 9" id="KW-0378">Hydrolase</keyword>
<dbReference type="SMART" id="SM00534">
    <property type="entry name" value="MUTSac"/>
    <property type="match status" value="1"/>
</dbReference>
<dbReference type="FunFam" id="3.30.1370.110:FF:000004">
    <property type="entry name" value="Endonuclease MutS2"/>
    <property type="match status" value="1"/>
</dbReference>
<dbReference type="Gene3D" id="3.40.50.300">
    <property type="entry name" value="P-loop containing nucleotide triphosphate hydrolases"/>
    <property type="match status" value="1"/>
</dbReference>
<keyword evidence="10" id="KW-0175">Coiled coil</keyword>
<keyword evidence="6 9" id="KW-0067">ATP-binding</keyword>
<dbReference type="InterPro" id="IPR005747">
    <property type="entry name" value="MutS2"/>
</dbReference>
<accession>A0A940DK55</accession>
<dbReference type="HAMAP" id="MF_00092">
    <property type="entry name" value="MutS2"/>
    <property type="match status" value="1"/>
</dbReference>
<evidence type="ECO:0000256" key="9">
    <source>
        <dbReference type="HAMAP-Rule" id="MF_00092"/>
    </source>
</evidence>
<gene>
    <name evidence="9" type="primary">mutS2</name>
    <name evidence="9" type="synonym">rqcU</name>
    <name evidence="12" type="ORF">IAC51_01995</name>
</gene>
<dbReference type="Pfam" id="PF01713">
    <property type="entry name" value="Smr"/>
    <property type="match status" value="1"/>
</dbReference>
<comment type="function">
    <text evidence="9">Acts as a ribosome collision sensor, splitting the ribosome into its 2 subunits. Detects stalled/collided 70S ribosomes which it binds and splits by an ATP-hydrolysis driven conformational change. Acts upstream of the ribosome quality control system (RQC), a ribosome-associated complex that mediates the extraction of incompletely synthesized nascent chains from stalled ribosomes and their subsequent degradation. Probably generates substrates for RQC.</text>
</comment>
<dbReference type="SUPFAM" id="SSF48334">
    <property type="entry name" value="DNA repair protein MutS, domain III"/>
    <property type="match status" value="1"/>
</dbReference>
<dbReference type="Proteomes" id="UP000712007">
    <property type="component" value="Unassembled WGS sequence"/>
</dbReference>
<dbReference type="GO" id="GO:0004519">
    <property type="term" value="F:endonuclease activity"/>
    <property type="evidence" value="ECO:0007669"/>
    <property type="project" value="UniProtKB-UniRule"/>
</dbReference>
<dbReference type="SMART" id="SM00463">
    <property type="entry name" value="SMR"/>
    <property type="match status" value="1"/>
</dbReference>
<feature type="coiled-coil region" evidence="10">
    <location>
        <begin position="546"/>
        <end position="623"/>
    </location>
</feature>
<dbReference type="PIRSF" id="PIRSF005814">
    <property type="entry name" value="MutS_YshD"/>
    <property type="match status" value="1"/>
</dbReference>
<evidence type="ECO:0000256" key="10">
    <source>
        <dbReference type="SAM" id="Coils"/>
    </source>
</evidence>
<evidence type="ECO:0000256" key="5">
    <source>
        <dbReference type="ARBA" id="ARBA00022801"/>
    </source>
</evidence>
<keyword evidence="7 9" id="KW-0694">RNA-binding</keyword>
<dbReference type="Gene3D" id="3.30.1370.110">
    <property type="match status" value="1"/>
</dbReference>
<dbReference type="InterPro" id="IPR027417">
    <property type="entry name" value="P-loop_NTPase"/>
</dbReference>
<comment type="function">
    <text evidence="9">Endonuclease that is involved in the suppression of homologous recombination and thus may have a key role in the control of bacterial genetic diversity.</text>
</comment>
<comment type="subunit">
    <text evidence="9">Homodimer. Binds to stalled ribosomes, contacting rRNA.</text>
</comment>
<dbReference type="EMBL" id="JADIMV010000038">
    <property type="protein sequence ID" value="MBO8439402.1"/>
    <property type="molecule type" value="Genomic_DNA"/>
</dbReference>
<dbReference type="EC" id="3.1.-.-" evidence="9"/>
<dbReference type="GO" id="GO:0016887">
    <property type="term" value="F:ATP hydrolysis activity"/>
    <property type="evidence" value="ECO:0007669"/>
    <property type="project" value="InterPro"/>
</dbReference>
<evidence type="ECO:0000256" key="6">
    <source>
        <dbReference type="ARBA" id="ARBA00022840"/>
    </source>
</evidence>
<dbReference type="SUPFAM" id="SSF160443">
    <property type="entry name" value="SMR domain-like"/>
    <property type="match status" value="1"/>
</dbReference>
<dbReference type="FunFam" id="3.40.50.300:FF:001531">
    <property type="entry name" value="Endonuclease MutS2"/>
    <property type="match status" value="1"/>
</dbReference>
<sequence length="795" mass="88424">MLYPDNIESKIGFDSVRALIMEQCLSPLGKEEIEAMGFSSDFDTIVERIALVDEAMSLYRESGEKLPIGSLADIRGAMGATQAEGTFLELRDVADLRLDLSTLRTLVSFLRKQDAERFPSLAAMAEPVELFPDVEARIDSLIDKYGEVKDNASPELADIRRQMAKAQGSVSRTMQAILKQAQADGIVEKDAAPSVRDGRLVIPVAAMNKRRISGIVHDESATGKTAFIEPAALVEINNRLRELESAERREIVRILTEFTAEVRPYYPAILDSLAFLSKADALRAKTEFSLRINALRPHLVSECEIEWYDARHPLLQLSLERQGKQIEPLSIRLNSRQRILLISGPNAGGKSVCLKTVGLLQYMLQCGLPIPVSGRTTAGVFSSIFIDIGDEQSIENDLSTYSSHLLNMKVCIKNSDAHSLLLIDEFGTGTEPQLGGAIAQAVLDRLNRNGVYGVITTHYTNLKHYATETEGIVNGAMLYDRHRMQPLFRLSIGHAGSSFAIEIARKIGLPEEVIKAASDMVGTEVVDFDKHLQDVARDKRYWESKRQQIREKDKHLQQLIDKYEQRMAEADRKEKQLIKEARQKASDIISSANAEVEKTIRTIKESKADKEKTKQVREQLSRHNEMLVSDIRRVEAAEESKSTALKAGDSVCLAGQSVAGKIVEIKGKTAVVVFGQLKSTVALGKLEKISEAQARKLERQRQSSVVDGLRDRQLNFKQEIDVRGMRVDEALQAVMYYIDDAQMVGVSQVRILHGTGTGALRQAIRDYLHQSPAVASYRDEHVQFGGVGITVVEMK</sequence>
<evidence type="ECO:0000256" key="4">
    <source>
        <dbReference type="ARBA" id="ARBA00022759"/>
    </source>
</evidence>
<dbReference type="PANTHER" id="PTHR48466:SF2">
    <property type="entry name" value="OS10G0509000 PROTEIN"/>
    <property type="match status" value="1"/>
</dbReference>
<comment type="caution">
    <text evidence="12">The sequence shown here is derived from an EMBL/GenBank/DDBJ whole genome shotgun (WGS) entry which is preliminary data.</text>
</comment>
<evidence type="ECO:0000313" key="12">
    <source>
        <dbReference type="EMBL" id="MBO8439402.1"/>
    </source>
</evidence>
<evidence type="ECO:0000259" key="11">
    <source>
        <dbReference type="PROSITE" id="PS50828"/>
    </source>
</evidence>
<keyword evidence="4 9" id="KW-0255">Endonuclease</keyword>
<dbReference type="GO" id="GO:0005524">
    <property type="term" value="F:ATP binding"/>
    <property type="evidence" value="ECO:0007669"/>
    <property type="project" value="UniProtKB-UniRule"/>
</dbReference>
<reference evidence="12" key="1">
    <citation type="submission" date="2020-10" db="EMBL/GenBank/DDBJ databases">
        <authorList>
            <person name="Gilroy R."/>
        </authorList>
    </citation>
    <scope>NUCLEOTIDE SEQUENCE</scope>
    <source>
        <strain evidence="12">3924</strain>
    </source>
</reference>
<dbReference type="AlphaFoldDB" id="A0A940DK55"/>
<reference evidence="12" key="2">
    <citation type="journal article" date="2021" name="PeerJ">
        <title>Extensive microbial diversity within the chicken gut microbiome revealed by metagenomics and culture.</title>
        <authorList>
            <person name="Gilroy R."/>
            <person name="Ravi A."/>
            <person name="Getino M."/>
            <person name="Pursley I."/>
            <person name="Horton D.L."/>
            <person name="Alikhan N.F."/>
            <person name="Baker D."/>
            <person name="Gharbi K."/>
            <person name="Hall N."/>
            <person name="Watson M."/>
            <person name="Adriaenssens E.M."/>
            <person name="Foster-Nyarko E."/>
            <person name="Jarju S."/>
            <person name="Secka A."/>
            <person name="Antonio M."/>
            <person name="Oren A."/>
            <person name="Chaudhuri R.R."/>
            <person name="La Ragione R."/>
            <person name="Hildebrand F."/>
            <person name="Pallen M.J."/>
        </authorList>
    </citation>
    <scope>NUCLEOTIDE SEQUENCE</scope>
    <source>
        <strain evidence="12">3924</strain>
    </source>
</reference>
<proteinExistence type="inferred from homology"/>